<evidence type="ECO:0000313" key="2">
    <source>
        <dbReference type="EMBL" id="OGN00532.1"/>
    </source>
</evidence>
<feature type="signal peptide" evidence="1">
    <location>
        <begin position="1"/>
        <end position="24"/>
    </location>
</feature>
<dbReference type="AlphaFoldDB" id="A0A1F8EI40"/>
<comment type="caution">
    <text evidence="2">The sequence shown here is derived from an EMBL/GenBank/DDBJ whole genome shotgun (WGS) entry which is preliminary data.</text>
</comment>
<keyword evidence="1" id="KW-0732">Signal</keyword>
<accession>A0A1F8EI40</accession>
<evidence type="ECO:0000313" key="3">
    <source>
        <dbReference type="Proteomes" id="UP000177503"/>
    </source>
</evidence>
<protein>
    <recommendedName>
        <fullName evidence="4">DUF1311 domain-containing protein</fullName>
    </recommendedName>
</protein>
<feature type="chain" id="PRO_5009535377" description="DUF1311 domain-containing protein" evidence="1">
    <location>
        <begin position="25"/>
        <end position="146"/>
    </location>
</feature>
<evidence type="ECO:0008006" key="4">
    <source>
        <dbReference type="Google" id="ProtNLM"/>
    </source>
</evidence>
<dbReference type="Proteomes" id="UP000177503">
    <property type="component" value="Unassembled WGS sequence"/>
</dbReference>
<gene>
    <name evidence="2" type="ORF">A2736_02290</name>
</gene>
<sequence>MIKKMVFLTVLAAMGLGMFGFASADEATPTPTISVTPRPGLACMQTAVAKRDGAIITAFGKFSSGITTALTVRKDALVAAWGINNVKDRRAAIRAAWNAFRTSNQSARTTLKSERNSAWKQFRVDAKGCRINNIGAEGEKMGNENL</sequence>
<evidence type="ECO:0000256" key="1">
    <source>
        <dbReference type="SAM" id="SignalP"/>
    </source>
</evidence>
<dbReference type="EMBL" id="MGJC01000003">
    <property type="protein sequence ID" value="OGN00532.1"/>
    <property type="molecule type" value="Genomic_DNA"/>
</dbReference>
<name>A0A1F8EI40_9BACT</name>
<reference evidence="2 3" key="1">
    <citation type="journal article" date="2016" name="Nat. Commun.">
        <title>Thousands of microbial genomes shed light on interconnected biogeochemical processes in an aquifer system.</title>
        <authorList>
            <person name="Anantharaman K."/>
            <person name="Brown C.T."/>
            <person name="Hug L.A."/>
            <person name="Sharon I."/>
            <person name="Castelle C.J."/>
            <person name="Probst A.J."/>
            <person name="Thomas B.C."/>
            <person name="Singh A."/>
            <person name="Wilkins M.J."/>
            <person name="Karaoz U."/>
            <person name="Brodie E.L."/>
            <person name="Williams K.H."/>
            <person name="Hubbard S.S."/>
            <person name="Banfield J.F."/>
        </authorList>
    </citation>
    <scope>NUCLEOTIDE SEQUENCE [LARGE SCALE GENOMIC DNA]</scope>
</reference>
<organism evidence="2 3">
    <name type="scientific">Candidatus Yanofskybacteria bacterium RIFCSPHIGHO2_01_FULL_41_27</name>
    <dbReference type="NCBI Taxonomy" id="1802662"/>
    <lineage>
        <taxon>Bacteria</taxon>
        <taxon>Candidatus Yanofskyibacteriota</taxon>
    </lineage>
</organism>
<proteinExistence type="predicted"/>